<evidence type="ECO:0000256" key="4">
    <source>
        <dbReference type="ARBA" id="ARBA00023242"/>
    </source>
</evidence>
<dbReference type="Pfam" id="PF25758">
    <property type="entry name" value="TPR_IPO11"/>
    <property type="match status" value="1"/>
</dbReference>
<keyword evidence="3" id="KW-0813">Transport</keyword>
<feature type="non-terminal residue" evidence="6">
    <location>
        <position position="1"/>
    </location>
</feature>
<dbReference type="PANTHER" id="PTHR10997">
    <property type="entry name" value="IMPORTIN-7, 8, 11"/>
    <property type="match status" value="1"/>
</dbReference>
<dbReference type="InterPro" id="IPR016024">
    <property type="entry name" value="ARM-type_fold"/>
</dbReference>
<dbReference type="GO" id="GO:0006606">
    <property type="term" value="P:protein import into nucleus"/>
    <property type="evidence" value="ECO:0007669"/>
    <property type="project" value="TreeGrafter"/>
</dbReference>
<dbReference type="InterPro" id="IPR011989">
    <property type="entry name" value="ARM-like"/>
</dbReference>
<accession>A0A6A6IBG3</accession>
<name>A0A6A6IBG3_9PLEO</name>
<dbReference type="GO" id="GO:0031267">
    <property type="term" value="F:small GTPase binding"/>
    <property type="evidence" value="ECO:0007669"/>
    <property type="project" value="InterPro"/>
</dbReference>
<dbReference type="SUPFAM" id="SSF48371">
    <property type="entry name" value="ARM repeat"/>
    <property type="match status" value="1"/>
</dbReference>
<dbReference type="RefSeq" id="XP_033682750.1">
    <property type="nucleotide sequence ID" value="XM_033829381.1"/>
</dbReference>
<comment type="subcellular location">
    <subcellularLocation>
        <location evidence="1">Nucleus</location>
    </subcellularLocation>
</comment>
<dbReference type="EMBL" id="ML987197">
    <property type="protein sequence ID" value="KAF2247746.1"/>
    <property type="molecule type" value="Genomic_DNA"/>
</dbReference>
<dbReference type="Gene3D" id="1.25.10.10">
    <property type="entry name" value="Leucine-rich Repeat Variant"/>
    <property type="match status" value="1"/>
</dbReference>
<dbReference type="PROSITE" id="PS50166">
    <property type="entry name" value="IMPORTIN_B_NT"/>
    <property type="match status" value="1"/>
</dbReference>
<dbReference type="SMART" id="SM00913">
    <property type="entry name" value="IBN_N"/>
    <property type="match status" value="1"/>
</dbReference>
<dbReference type="InterPro" id="IPR058669">
    <property type="entry name" value="TPR_IPO7/11-like"/>
</dbReference>
<dbReference type="AlphaFoldDB" id="A0A6A6IBG3"/>
<dbReference type="GO" id="GO:0005829">
    <property type="term" value="C:cytosol"/>
    <property type="evidence" value="ECO:0007669"/>
    <property type="project" value="TreeGrafter"/>
</dbReference>
<sequence>RAMDVEFSVIEVPGEANPLTEGILFHVLRSASSTDPTQIQTGTKQLQEWEKAQGYYPLLQSVFLDKSLPYEVRYLAIIQLKNGIDKYWRKTATNAVHKQDKATIRARLLESAVNEADQRLALQNALVVAKIVRFEFPVDWPDLFQQLLQILRASTDPNAFRLQLPRTLLVLLYIVKELSTGRLLRTRQNLQSVTPEILNVLGTIYMNKVQSWQAFFRDGGDDEGGALENIENSLLAIKILRRLIIAGYDFPGREKDVQEFWTLSRSHFADFLPYVMEEGSPLAPPVRKLVEKHLMQLAKFHLAMATTHPADFVLLPNSLDLVQAYWSLVSRLGETWGSKSLDGATIGTDGDQEDDAPILERLGLKGLLLIRACIRMVFYPANTFRYKHQQEKDERNKATQMIKSELLTDDLVREIISALVTRFFVFRPSDLRMWEEEPDEWEKMEEGGEDWEFAIRPCAEKLFLDLAKNFKDLIIQPLLQVFHSVATPENEDILFKDSVYTAIGLAADILHDQLDFDSFITNTLVAEAQKQKPGFNIIRRRIAIIISQWIAIKVAKEKKPIVYQIYQHLLDKNDPLNDQVVRVTAGRKFKDVADEWEFDADNFLPYAPVMLERLMALVQEVELQETKMALLNTISIIVERLEHHITPYANNIISLLPPLWEQSGQEHLMKQAILTILARLTNAMKAESRSFHMSFLPIIQSAIEPGSETQVYLLEDALDLWSSILAQTPSAPELAPPQLLNLLQYLLPLFAMDNETLRKAIEITEAYLLLSPASVLADNFRPELLRALAELIGNLKPEASGTVSHLMQCIIRGADGLGGEQAVKVLVGDLISTGFLAKIMEGLHGAWTHHQSHGPYRELPSRAVDGVVETDYFTVLARIGLASPAVLLEALSSIGGAELEKTLDWLLEEWCGHIENIGDPPSKKLMTLVLTRLLETGAPWILGRLQSLIVVWTDVLGELLDGMDDMSADSLYWPEEPTPFIPNEPEAPEDARKRELIYSDPVHRINLVAFVREHLQQAIQGVGGEQHFQEEWLSRVDKDVLKGFGDLRIM</sequence>
<evidence type="ECO:0000256" key="2">
    <source>
        <dbReference type="ARBA" id="ARBA00007991"/>
    </source>
</evidence>
<dbReference type="PANTHER" id="PTHR10997:SF7">
    <property type="entry name" value="IMPORTIN-11"/>
    <property type="match status" value="1"/>
</dbReference>
<dbReference type="InterPro" id="IPR001494">
    <property type="entry name" value="Importin-beta_N"/>
</dbReference>
<keyword evidence="4" id="KW-0539">Nucleus</keyword>
<comment type="similarity">
    <text evidence="2">Belongs to the importin beta family.</text>
</comment>
<dbReference type="Proteomes" id="UP000800094">
    <property type="component" value="Unassembled WGS sequence"/>
</dbReference>
<evidence type="ECO:0000256" key="3">
    <source>
        <dbReference type="ARBA" id="ARBA00022448"/>
    </source>
</evidence>
<reference evidence="6" key="1">
    <citation type="journal article" date="2020" name="Stud. Mycol.">
        <title>101 Dothideomycetes genomes: a test case for predicting lifestyles and emergence of pathogens.</title>
        <authorList>
            <person name="Haridas S."/>
            <person name="Albert R."/>
            <person name="Binder M."/>
            <person name="Bloem J."/>
            <person name="Labutti K."/>
            <person name="Salamov A."/>
            <person name="Andreopoulos B."/>
            <person name="Baker S."/>
            <person name="Barry K."/>
            <person name="Bills G."/>
            <person name="Bluhm B."/>
            <person name="Cannon C."/>
            <person name="Castanera R."/>
            <person name="Culley D."/>
            <person name="Daum C."/>
            <person name="Ezra D."/>
            <person name="Gonzalez J."/>
            <person name="Henrissat B."/>
            <person name="Kuo A."/>
            <person name="Liang C."/>
            <person name="Lipzen A."/>
            <person name="Lutzoni F."/>
            <person name="Magnuson J."/>
            <person name="Mondo S."/>
            <person name="Nolan M."/>
            <person name="Ohm R."/>
            <person name="Pangilinan J."/>
            <person name="Park H.-J."/>
            <person name="Ramirez L."/>
            <person name="Alfaro M."/>
            <person name="Sun H."/>
            <person name="Tritt A."/>
            <person name="Yoshinaga Y."/>
            <person name="Zwiers L.-H."/>
            <person name="Turgeon B."/>
            <person name="Goodwin S."/>
            <person name="Spatafora J."/>
            <person name="Crous P."/>
            <person name="Grigoriev I."/>
        </authorList>
    </citation>
    <scope>NUCLEOTIDE SEQUENCE</scope>
    <source>
        <strain evidence="6">CBS 122368</strain>
    </source>
</reference>
<gene>
    <name evidence="6" type="ORF">BU26DRAFT_520815</name>
</gene>
<evidence type="ECO:0000256" key="1">
    <source>
        <dbReference type="ARBA" id="ARBA00004123"/>
    </source>
</evidence>
<feature type="domain" description="Importin N-terminal" evidence="5">
    <location>
        <begin position="42"/>
        <end position="114"/>
    </location>
</feature>
<organism evidence="6 7">
    <name type="scientific">Trematosphaeria pertusa</name>
    <dbReference type="NCBI Taxonomy" id="390896"/>
    <lineage>
        <taxon>Eukaryota</taxon>
        <taxon>Fungi</taxon>
        <taxon>Dikarya</taxon>
        <taxon>Ascomycota</taxon>
        <taxon>Pezizomycotina</taxon>
        <taxon>Dothideomycetes</taxon>
        <taxon>Pleosporomycetidae</taxon>
        <taxon>Pleosporales</taxon>
        <taxon>Massarineae</taxon>
        <taxon>Trematosphaeriaceae</taxon>
        <taxon>Trematosphaeria</taxon>
    </lineage>
</organism>
<dbReference type="GO" id="GO:0005635">
    <property type="term" value="C:nuclear envelope"/>
    <property type="evidence" value="ECO:0007669"/>
    <property type="project" value="TreeGrafter"/>
</dbReference>
<keyword evidence="7" id="KW-1185">Reference proteome</keyword>
<proteinExistence type="inferred from homology"/>
<protein>
    <submittedName>
        <fullName evidence="6">ARM repeat-containing protein</fullName>
    </submittedName>
</protein>
<dbReference type="FunFam" id="1.25.10.10:FF:000362">
    <property type="entry name" value="Importin 11, putative"/>
    <property type="match status" value="1"/>
</dbReference>
<evidence type="ECO:0000313" key="7">
    <source>
        <dbReference type="Proteomes" id="UP000800094"/>
    </source>
</evidence>
<evidence type="ECO:0000313" key="6">
    <source>
        <dbReference type="EMBL" id="KAF2247746.1"/>
    </source>
</evidence>
<dbReference type="Pfam" id="PF03810">
    <property type="entry name" value="IBN_N"/>
    <property type="match status" value="1"/>
</dbReference>
<evidence type="ECO:0000259" key="5">
    <source>
        <dbReference type="PROSITE" id="PS50166"/>
    </source>
</evidence>
<dbReference type="OrthoDB" id="361693at2759"/>
<dbReference type="GeneID" id="54582711"/>